<dbReference type="OrthoDB" id="467062at2"/>
<dbReference type="Pfam" id="PF09012">
    <property type="entry name" value="FeoC"/>
    <property type="match status" value="1"/>
</dbReference>
<evidence type="ECO:0000313" key="3">
    <source>
        <dbReference type="Proteomes" id="UP000307956"/>
    </source>
</evidence>
<dbReference type="Gene3D" id="1.10.10.10">
    <property type="entry name" value="Winged helix-like DNA-binding domain superfamily/Winged helix DNA-binding domain"/>
    <property type="match status" value="1"/>
</dbReference>
<dbReference type="InterPro" id="IPR036390">
    <property type="entry name" value="WH_DNA-bd_sf"/>
</dbReference>
<organism evidence="2 3">
    <name type="scientific">Pseudothauera rhizosphaerae</name>
    <dbReference type="NCBI Taxonomy" id="2565932"/>
    <lineage>
        <taxon>Bacteria</taxon>
        <taxon>Pseudomonadati</taxon>
        <taxon>Pseudomonadota</taxon>
        <taxon>Betaproteobacteria</taxon>
        <taxon>Rhodocyclales</taxon>
        <taxon>Zoogloeaceae</taxon>
        <taxon>Pseudothauera</taxon>
    </lineage>
</organism>
<keyword evidence="3" id="KW-1185">Reference proteome</keyword>
<proteinExistence type="predicted"/>
<evidence type="ECO:0000259" key="1">
    <source>
        <dbReference type="Pfam" id="PF09012"/>
    </source>
</evidence>
<evidence type="ECO:0000313" key="2">
    <source>
        <dbReference type="EMBL" id="THF63254.1"/>
    </source>
</evidence>
<sequence length="73" mass="7977">MILSRLTDHLRSHGRASLADLARALDTTPDALEGMLKLLERKGQVRRLEGAPCPGGCCKCDPATLTLYEWAGR</sequence>
<comment type="caution">
    <text evidence="2">The sequence shown here is derived from an EMBL/GenBank/DDBJ whole genome shotgun (WGS) entry which is preliminary data.</text>
</comment>
<reference evidence="2 3" key="1">
    <citation type="submission" date="2019-04" db="EMBL/GenBank/DDBJ databases">
        <title>Azoarcus rhizosphaerae sp. nov. isolated from rhizosphere of Ficus religiosa.</title>
        <authorList>
            <person name="Lin S.-Y."/>
            <person name="Hameed A."/>
            <person name="Hsu Y.-H."/>
            <person name="Young C.-C."/>
        </authorList>
    </citation>
    <scope>NUCLEOTIDE SEQUENCE [LARGE SCALE GENOMIC DNA]</scope>
    <source>
        <strain evidence="2 3">CC-YHH848</strain>
    </source>
</reference>
<dbReference type="SUPFAM" id="SSF46785">
    <property type="entry name" value="Winged helix' DNA-binding domain"/>
    <property type="match status" value="1"/>
</dbReference>
<dbReference type="EMBL" id="SSOD01000003">
    <property type="protein sequence ID" value="THF63254.1"/>
    <property type="molecule type" value="Genomic_DNA"/>
</dbReference>
<dbReference type="InterPro" id="IPR036388">
    <property type="entry name" value="WH-like_DNA-bd_sf"/>
</dbReference>
<name>A0A4S4AU23_9RHOO</name>
<feature type="domain" description="Transcriptional regulator HTH-type FeoC" evidence="1">
    <location>
        <begin position="2"/>
        <end position="69"/>
    </location>
</feature>
<dbReference type="AlphaFoldDB" id="A0A4S4AU23"/>
<protein>
    <submittedName>
        <fullName evidence="2">Sugar metabolism transcriptional regulator</fullName>
    </submittedName>
</protein>
<dbReference type="InterPro" id="IPR015102">
    <property type="entry name" value="Tscrpt_reg_HTH_FeoC"/>
</dbReference>
<dbReference type="Proteomes" id="UP000307956">
    <property type="component" value="Unassembled WGS sequence"/>
</dbReference>
<gene>
    <name evidence="2" type="ORF">E6O51_04075</name>
</gene>
<dbReference type="RefSeq" id="WP_136383706.1">
    <property type="nucleotide sequence ID" value="NZ_SSOD01000003.1"/>
</dbReference>
<accession>A0A4S4AU23</accession>